<dbReference type="VEuPathDB" id="PlasmoDB:PVX_143260"/>
<accession>A0A564ZSL6</accession>
<dbReference type="VEuPathDB" id="PlasmoDB:PVW1_120088900"/>
<dbReference type="Pfam" id="PF12420">
    <property type="entry name" value="DUF3671"/>
    <property type="match status" value="1"/>
</dbReference>
<reference evidence="3" key="1">
    <citation type="submission" date="2016-07" db="EMBL/GenBank/DDBJ databases">
        <authorList>
            <consortium name="Pathogen Informatics"/>
        </authorList>
    </citation>
    <scope>NUCLEOTIDE SEQUENCE [LARGE SCALE GENOMIC DNA]</scope>
</reference>
<evidence type="ECO:0000256" key="1">
    <source>
        <dbReference type="SAM" id="Phobius"/>
    </source>
</evidence>
<sequence>MKYIKMKNANFFIFIKIVTIVILTWMYNCNKDVLHFMKILEKERQQYGTINMRHFRLLAIKNGIPKELEYASCGNAFSYEKYKKLKMKKEVSSTYKRLKREGLNDFEIYKKAFECKYTKKKGLGKLDCYCEKKIFAKIGDICEFAKKTNNEKKRFKKISKKYGLRYGLSTLFVFIALLIIIISISAEIGFTVQMKTEFIWVLLCYTTFVVLPIIIFLVFFYIMIKVIKYERLMEGKVEGKKIAKQISCYYDDELNSP</sequence>
<keyword evidence="1" id="KW-0472">Membrane</keyword>
<keyword evidence="1" id="KW-1133">Transmembrane helix</keyword>
<keyword evidence="1" id="KW-0812">Transmembrane</keyword>
<feature type="transmembrane region" description="Helical" evidence="1">
    <location>
        <begin position="12"/>
        <end position="29"/>
    </location>
</feature>
<dbReference type="EMBL" id="LT635616">
    <property type="protein sequence ID" value="VUZ94243.1"/>
    <property type="molecule type" value="Genomic_DNA"/>
</dbReference>
<evidence type="ECO:0008006" key="4">
    <source>
        <dbReference type="Google" id="ProtNLM"/>
    </source>
</evidence>
<organism evidence="2 3">
    <name type="scientific">Plasmodium vivax</name>
    <name type="common">malaria parasite P. vivax</name>
    <dbReference type="NCBI Taxonomy" id="5855"/>
    <lineage>
        <taxon>Eukaryota</taxon>
        <taxon>Sar</taxon>
        <taxon>Alveolata</taxon>
        <taxon>Apicomplexa</taxon>
        <taxon>Aconoidasida</taxon>
        <taxon>Haemosporida</taxon>
        <taxon>Plasmodiidae</taxon>
        <taxon>Plasmodium</taxon>
        <taxon>Plasmodium (Plasmodium)</taxon>
    </lineage>
</organism>
<dbReference type="VEuPathDB" id="PlasmoDB:PVP01_0535100"/>
<dbReference type="OrthoDB" id="10387956at2759"/>
<proteinExistence type="predicted"/>
<evidence type="ECO:0000313" key="2">
    <source>
        <dbReference type="EMBL" id="VUZ94243.1"/>
    </source>
</evidence>
<name>A0A564ZSL6_PLAVI</name>
<evidence type="ECO:0000313" key="3">
    <source>
        <dbReference type="Proteomes" id="UP000220605"/>
    </source>
</evidence>
<dbReference type="VEuPathDB" id="PlasmoDB:PVPAM_120078000"/>
<feature type="transmembrane region" description="Helical" evidence="1">
    <location>
        <begin position="162"/>
        <end position="186"/>
    </location>
</feature>
<feature type="transmembrane region" description="Helical" evidence="1">
    <location>
        <begin position="198"/>
        <end position="224"/>
    </location>
</feature>
<dbReference type="AlphaFoldDB" id="A0A564ZSL6"/>
<dbReference type="Proteomes" id="UP000220605">
    <property type="component" value="Chromosome 5"/>
</dbReference>
<protein>
    <recommendedName>
        <fullName evidence="4">Variable surface protein</fullName>
    </recommendedName>
</protein>
<dbReference type="InterPro" id="IPR022139">
    <property type="entry name" value="Fam-L/Fam-M-like_plasmodium"/>
</dbReference>
<gene>
    <name evidence="2" type="ORF">PVP01_0535100</name>
</gene>